<feature type="domain" description="Protein kinase" evidence="1">
    <location>
        <begin position="1"/>
        <end position="224"/>
    </location>
</feature>
<dbReference type="STRING" id="930990.A0A067LW37"/>
<dbReference type="Gene3D" id="1.10.510.10">
    <property type="entry name" value="Transferase(Phosphotransferase) domain 1"/>
    <property type="match status" value="1"/>
</dbReference>
<evidence type="ECO:0000259" key="1">
    <source>
        <dbReference type="PROSITE" id="PS50011"/>
    </source>
</evidence>
<dbReference type="InterPro" id="IPR051681">
    <property type="entry name" value="Ser/Thr_Kinases-Pseudokinases"/>
</dbReference>
<reference evidence="3" key="1">
    <citation type="journal article" date="2014" name="Proc. Natl. Acad. Sci. U.S.A.">
        <title>Extensive sampling of basidiomycete genomes demonstrates inadequacy of the white-rot/brown-rot paradigm for wood decay fungi.</title>
        <authorList>
            <person name="Riley R."/>
            <person name="Salamov A.A."/>
            <person name="Brown D.W."/>
            <person name="Nagy L.G."/>
            <person name="Floudas D."/>
            <person name="Held B.W."/>
            <person name="Levasseur A."/>
            <person name="Lombard V."/>
            <person name="Morin E."/>
            <person name="Otillar R."/>
            <person name="Lindquist E.A."/>
            <person name="Sun H."/>
            <person name="LaButti K.M."/>
            <person name="Schmutz J."/>
            <person name="Jabbour D."/>
            <person name="Luo H."/>
            <person name="Baker S.E."/>
            <person name="Pisabarro A.G."/>
            <person name="Walton J.D."/>
            <person name="Blanchette R.A."/>
            <person name="Henrissat B."/>
            <person name="Martin F."/>
            <person name="Cullen D."/>
            <person name="Hibbett D.S."/>
            <person name="Grigoriev I.V."/>
        </authorList>
    </citation>
    <scope>NUCLEOTIDE SEQUENCE [LARGE SCALE GENOMIC DNA]</scope>
    <source>
        <strain evidence="3">FD-172 SS1</strain>
    </source>
</reference>
<dbReference type="OrthoDB" id="346907at2759"/>
<dbReference type="HOGENOM" id="CLU_000288_7_18_1"/>
<dbReference type="GO" id="GO:0004674">
    <property type="term" value="F:protein serine/threonine kinase activity"/>
    <property type="evidence" value="ECO:0007669"/>
    <property type="project" value="TreeGrafter"/>
</dbReference>
<dbReference type="SUPFAM" id="SSF56112">
    <property type="entry name" value="Protein kinase-like (PK-like)"/>
    <property type="match status" value="1"/>
</dbReference>
<dbReference type="Proteomes" id="UP000027195">
    <property type="component" value="Unassembled WGS sequence"/>
</dbReference>
<name>A0A067LW37_BOTB1</name>
<dbReference type="InParanoid" id="A0A067LW37"/>
<dbReference type="PANTHER" id="PTHR44329">
    <property type="entry name" value="SERINE/THREONINE-PROTEIN KINASE TNNI3K-RELATED"/>
    <property type="match status" value="1"/>
</dbReference>
<gene>
    <name evidence="2" type="ORF">BOTBODRAFT_74190</name>
</gene>
<dbReference type="PIRSF" id="PIRSF000654">
    <property type="entry name" value="Integrin-linked_kinase"/>
    <property type="match status" value="1"/>
</dbReference>
<dbReference type="PANTHER" id="PTHR44329:SF214">
    <property type="entry name" value="PROTEIN KINASE DOMAIN-CONTAINING PROTEIN"/>
    <property type="match status" value="1"/>
</dbReference>
<dbReference type="Pfam" id="PF07714">
    <property type="entry name" value="PK_Tyr_Ser-Thr"/>
    <property type="match status" value="1"/>
</dbReference>
<accession>A0A067LW37</accession>
<dbReference type="InterPro" id="IPR001245">
    <property type="entry name" value="Ser-Thr/Tyr_kinase_cat_dom"/>
</dbReference>
<organism evidence="2 3">
    <name type="scientific">Botryobasidium botryosum (strain FD-172 SS1)</name>
    <dbReference type="NCBI Taxonomy" id="930990"/>
    <lineage>
        <taxon>Eukaryota</taxon>
        <taxon>Fungi</taxon>
        <taxon>Dikarya</taxon>
        <taxon>Basidiomycota</taxon>
        <taxon>Agaricomycotina</taxon>
        <taxon>Agaricomycetes</taxon>
        <taxon>Cantharellales</taxon>
        <taxon>Botryobasidiaceae</taxon>
        <taxon>Botryobasidium</taxon>
    </lineage>
</organism>
<keyword evidence="3" id="KW-1185">Reference proteome</keyword>
<dbReference type="InterPro" id="IPR011009">
    <property type="entry name" value="Kinase-like_dom_sf"/>
</dbReference>
<dbReference type="InterPro" id="IPR000719">
    <property type="entry name" value="Prot_kinase_dom"/>
</dbReference>
<sequence length="224" mass="25135">IKRLAREAQVWCQLNHPNVLPFLGLYILDSVPYLVSPWMDNGHALDFVQKNPEADCLRLLAQVAKGLEYLHKFKPNPVIHGDLRGPNIFISQSGDACIADFGLSELIAETYETNYSTPFIIAGHPRWQAPEIIAAATKEAARRNTTTDAFSFGRVMLELLTKKIPFSDITQDILIGFRVMSGEVPPRPLDNEVVARGLDDDMWELMMACWDPMPSRRPSASDLV</sequence>
<protein>
    <recommendedName>
        <fullName evidence="1">Protein kinase domain-containing protein</fullName>
    </recommendedName>
</protein>
<dbReference type="AlphaFoldDB" id="A0A067LW37"/>
<dbReference type="GO" id="GO:0005524">
    <property type="term" value="F:ATP binding"/>
    <property type="evidence" value="ECO:0007669"/>
    <property type="project" value="InterPro"/>
</dbReference>
<dbReference type="EMBL" id="KL198109">
    <property type="protein sequence ID" value="KDQ07349.1"/>
    <property type="molecule type" value="Genomic_DNA"/>
</dbReference>
<evidence type="ECO:0000313" key="3">
    <source>
        <dbReference type="Proteomes" id="UP000027195"/>
    </source>
</evidence>
<feature type="non-terminal residue" evidence="2">
    <location>
        <position position="1"/>
    </location>
</feature>
<evidence type="ECO:0000313" key="2">
    <source>
        <dbReference type="EMBL" id="KDQ07349.1"/>
    </source>
</evidence>
<feature type="non-terminal residue" evidence="2">
    <location>
        <position position="224"/>
    </location>
</feature>
<dbReference type="PROSITE" id="PS50011">
    <property type="entry name" value="PROTEIN_KINASE_DOM"/>
    <property type="match status" value="1"/>
</dbReference>
<proteinExistence type="predicted"/>